<evidence type="ECO:0000313" key="1">
    <source>
        <dbReference type="EMBL" id="KAI4368048.1"/>
    </source>
</evidence>
<name>A0ACB9QPA9_9MYRT</name>
<dbReference type="EMBL" id="CM042884">
    <property type="protein sequence ID" value="KAI4368048.1"/>
    <property type="molecule type" value="Genomic_DNA"/>
</dbReference>
<protein>
    <submittedName>
        <fullName evidence="1">Uncharacterized protein</fullName>
    </submittedName>
</protein>
<reference evidence="2" key="1">
    <citation type="journal article" date="2023" name="Front. Plant Sci.">
        <title>Chromosomal-level genome assembly of Melastoma candidum provides insights into trichome evolution.</title>
        <authorList>
            <person name="Zhong Y."/>
            <person name="Wu W."/>
            <person name="Sun C."/>
            <person name="Zou P."/>
            <person name="Liu Y."/>
            <person name="Dai S."/>
            <person name="Zhou R."/>
        </authorList>
    </citation>
    <scope>NUCLEOTIDE SEQUENCE [LARGE SCALE GENOMIC DNA]</scope>
</reference>
<gene>
    <name evidence="1" type="ORF">MLD38_016657</name>
</gene>
<keyword evidence="2" id="KW-1185">Reference proteome</keyword>
<organism evidence="1 2">
    <name type="scientific">Melastoma candidum</name>
    <dbReference type="NCBI Taxonomy" id="119954"/>
    <lineage>
        <taxon>Eukaryota</taxon>
        <taxon>Viridiplantae</taxon>
        <taxon>Streptophyta</taxon>
        <taxon>Embryophyta</taxon>
        <taxon>Tracheophyta</taxon>
        <taxon>Spermatophyta</taxon>
        <taxon>Magnoliopsida</taxon>
        <taxon>eudicotyledons</taxon>
        <taxon>Gunneridae</taxon>
        <taxon>Pentapetalae</taxon>
        <taxon>rosids</taxon>
        <taxon>malvids</taxon>
        <taxon>Myrtales</taxon>
        <taxon>Melastomataceae</taxon>
        <taxon>Melastomatoideae</taxon>
        <taxon>Melastomateae</taxon>
        <taxon>Melastoma</taxon>
    </lineage>
</organism>
<accession>A0ACB9QPA9</accession>
<proteinExistence type="predicted"/>
<sequence>MSAAVAAAAAAAASASSQRTSLGSPDNLMANSVGFNYCLPRHGAGFYLPMDPALLQPLPPPPPPPPPSSSRYESQKRRDWNTFGQYLRNHRPPLALHRCSGAHVLEFLRYLDQFGKTKVHNDACPFYGHPSPPVSCPCPLKQAWGSLDALVGRLRAAYEENGGRPDMNPFGVRAVRLYLRDVRDTQAKARGIAYEKKRRKRPQQPSSQPAVQQDHRYRHGHILMHDPEMDSGGDSGI</sequence>
<dbReference type="Proteomes" id="UP001057402">
    <property type="component" value="Chromosome 5"/>
</dbReference>
<evidence type="ECO:0000313" key="2">
    <source>
        <dbReference type="Proteomes" id="UP001057402"/>
    </source>
</evidence>
<comment type="caution">
    <text evidence="1">The sequence shown here is derived from an EMBL/GenBank/DDBJ whole genome shotgun (WGS) entry which is preliminary data.</text>
</comment>